<feature type="domain" description="AB hydrolase-1" evidence="2">
    <location>
        <begin position="8"/>
        <end position="66"/>
    </location>
</feature>
<keyword evidence="4" id="KW-1185">Reference proteome</keyword>
<dbReference type="GO" id="GO:0080032">
    <property type="term" value="F:methyl jasmonate esterase activity"/>
    <property type="evidence" value="ECO:0007669"/>
    <property type="project" value="TreeGrafter"/>
</dbReference>
<dbReference type="Gene3D" id="3.40.50.1820">
    <property type="entry name" value="alpha/beta hydrolase"/>
    <property type="match status" value="1"/>
</dbReference>
<sequence>MSMAREHFVLIHGEGHGSWCWFKLRWLLESSGYQVTCIDLAGAGVDPTDPNTVQSFEQYDKPLLDLISAIPEDEKGLPTLPENEINLIFGTGADDPPTTAALRPEFQRERLSQQSPEERIEKQEWKNI</sequence>
<dbReference type="SUPFAM" id="SSF53474">
    <property type="entry name" value="alpha/beta-Hydrolases"/>
    <property type="match status" value="1"/>
</dbReference>
<dbReference type="InterPro" id="IPR000073">
    <property type="entry name" value="AB_hydrolase_1"/>
</dbReference>
<dbReference type="InterPro" id="IPR029058">
    <property type="entry name" value="AB_hydrolase_fold"/>
</dbReference>
<name>A0A0E0R3G1_ORYRU</name>
<reference evidence="4" key="1">
    <citation type="submission" date="2013-06" db="EMBL/GenBank/DDBJ databases">
        <authorList>
            <person name="Zhao Q."/>
        </authorList>
    </citation>
    <scope>NUCLEOTIDE SEQUENCE</scope>
    <source>
        <strain evidence="4">cv. W1943</strain>
    </source>
</reference>
<reference evidence="3" key="2">
    <citation type="submission" date="2015-06" db="UniProtKB">
        <authorList>
            <consortium name="EnsemblPlants"/>
        </authorList>
    </citation>
    <scope>IDENTIFICATION</scope>
</reference>
<evidence type="ECO:0000256" key="1">
    <source>
        <dbReference type="SAM" id="MobiDB-lite"/>
    </source>
</evidence>
<dbReference type="PANTHER" id="PTHR10992">
    <property type="entry name" value="METHYLESTERASE FAMILY MEMBER"/>
    <property type="match status" value="1"/>
</dbReference>
<dbReference type="Proteomes" id="UP000008022">
    <property type="component" value="Unassembled WGS sequence"/>
</dbReference>
<feature type="region of interest" description="Disordered" evidence="1">
    <location>
        <begin position="90"/>
        <end position="128"/>
    </location>
</feature>
<evidence type="ECO:0000313" key="3">
    <source>
        <dbReference type="EnsemblPlants" id="ORUFI11G01070.2"/>
    </source>
</evidence>
<evidence type="ECO:0000313" key="4">
    <source>
        <dbReference type="Proteomes" id="UP000008022"/>
    </source>
</evidence>
<dbReference type="EnsemblPlants" id="ORUFI11G01070.2">
    <property type="protein sequence ID" value="ORUFI11G01070.2"/>
    <property type="gene ID" value="ORUFI11G01070"/>
</dbReference>
<dbReference type="Gramene" id="ORUFI11G01070.2">
    <property type="protein sequence ID" value="ORUFI11G01070.2"/>
    <property type="gene ID" value="ORUFI11G01070"/>
</dbReference>
<dbReference type="Pfam" id="PF12697">
    <property type="entry name" value="Abhydrolase_6"/>
    <property type="match status" value="1"/>
</dbReference>
<proteinExistence type="predicted"/>
<dbReference type="GO" id="GO:0080031">
    <property type="term" value="F:methyl salicylate esterase activity"/>
    <property type="evidence" value="ECO:0007669"/>
    <property type="project" value="TreeGrafter"/>
</dbReference>
<dbReference type="GO" id="GO:0009694">
    <property type="term" value="P:jasmonic acid metabolic process"/>
    <property type="evidence" value="ECO:0007669"/>
    <property type="project" value="TreeGrafter"/>
</dbReference>
<accession>A0A0E0R3G1</accession>
<dbReference type="GO" id="GO:0080030">
    <property type="term" value="F:methyl indole-3-acetate esterase activity"/>
    <property type="evidence" value="ECO:0007669"/>
    <property type="project" value="TreeGrafter"/>
</dbReference>
<dbReference type="InterPro" id="IPR045889">
    <property type="entry name" value="MES/HNL"/>
</dbReference>
<dbReference type="AlphaFoldDB" id="A0A0E0R3G1"/>
<dbReference type="PANTHER" id="PTHR10992:SF780">
    <property type="entry name" value="HYDROLASE, ALPHA_BETA FOLD FAMILY PROTEIN, EXPRESSED"/>
    <property type="match status" value="1"/>
</dbReference>
<organism evidence="3 4">
    <name type="scientific">Oryza rufipogon</name>
    <name type="common">Brownbeard rice</name>
    <name type="synonym">Asian wild rice</name>
    <dbReference type="NCBI Taxonomy" id="4529"/>
    <lineage>
        <taxon>Eukaryota</taxon>
        <taxon>Viridiplantae</taxon>
        <taxon>Streptophyta</taxon>
        <taxon>Embryophyta</taxon>
        <taxon>Tracheophyta</taxon>
        <taxon>Spermatophyta</taxon>
        <taxon>Magnoliopsida</taxon>
        <taxon>Liliopsida</taxon>
        <taxon>Poales</taxon>
        <taxon>Poaceae</taxon>
        <taxon>BOP clade</taxon>
        <taxon>Oryzoideae</taxon>
        <taxon>Oryzeae</taxon>
        <taxon>Oryzinae</taxon>
        <taxon>Oryza</taxon>
    </lineage>
</organism>
<dbReference type="HOGENOM" id="CLU_046066_5_1_1"/>
<protein>
    <recommendedName>
        <fullName evidence="2">AB hydrolase-1 domain-containing protein</fullName>
    </recommendedName>
</protein>
<feature type="compositionally biased region" description="Basic and acidic residues" evidence="1">
    <location>
        <begin position="105"/>
        <end position="128"/>
    </location>
</feature>
<evidence type="ECO:0000259" key="2">
    <source>
        <dbReference type="Pfam" id="PF12697"/>
    </source>
</evidence>
<dbReference type="GO" id="GO:0009696">
    <property type="term" value="P:salicylic acid metabolic process"/>
    <property type="evidence" value="ECO:0007669"/>
    <property type="project" value="TreeGrafter"/>
</dbReference>